<sequence length="259" mass="29235">MIFGLFAKRELLADDTREWLFDNFAWALRNFDRDVFFNETILVIPSNQHFPGRVNSIEGMASLIFEQVKVYAGMKHWPCRLIDQSRVSEPPQTAKILINGRIRGVGGLEPDAVDEAHKLLIAYNPHQINDPEAMIASYAHTLAHYLGSMAQESPPGGEELWPHMTEILAVFMGFGTMFANSASVFRGGCGSCHNPLAERRAFLSQNEVTYVLALFCVLKEVPNKDVLPHLKKHLRGYFKDAVKELGQKHTELDKLRAIN</sequence>
<name>A0A3B1C3Y2_9ZZZZ</name>
<proteinExistence type="predicted"/>
<evidence type="ECO:0000313" key="1">
    <source>
        <dbReference type="EMBL" id="VAX13395.1"/>
    </source>
</evidence>
<dbReference type="AlphaFoldDB" id="A0A3B1C3Y2"/>
<gene>
    <name evidence="1" type="ORF">MNBD_GAMMA24-2132</name>
</gene>
<reference evidence="1" key="1">
    <citation type="submission" date="2018-06" db="EMBL/GenBank/DDBJ databases">
        <authorList>
            <person name="Zhirakovskaya E."/>
        </authorList>
    </citation>
    <scope>NUCLEOTIDE SEQUENCE</scope>
</reference>
<dbReference type="EMBL" id="UOFZ01000113">
    <property type="protein sequence ID" value="VAX13395.1"/>
    <property type="molecule type" value="Genomic_DNA"/>
</dbReference>
<organism evidence="1">
    <name type="scientific">hydrothermal vent metagenome</name>
    <dbReference type="NCBI Taxonomy" id="652676"/>
    <lineage>
        <taxon>unclassified sequences</taxon>
        <taxon>metagenomes</taxon>
        <taxon>ecological metagenomes</taxon>
    </lineage>
</organism>
<protein>
    <submittedName>
        <fullName evidence="1">Uncharacterized protein</fullName>
    </submittedName>
</protein>
<accession>A0A3B1C3Y2</accession>